<feature type="region of interest" description="Disordered" evidence="1">
    <location>
        <begin position="1"/>
        <end position="59"/>
    </location>
</feature>
<dbReference type="RefSeq" id="XP_010755675.1">
    <property type="nucleotide sequence ID" value="XM_010757373.1"/>
</dbReference>
<dbReference type="HOGENOM" id="CLU_2622671_0_0_1"/>
<dbReference type="InParanoid" id="C1FZM2"/>
<sequence length="78" mass="8451">MAAMAAMAAMAPREDETGDGGNDQNDTRTARQKGAGRPVARKGRTLFWSERPQSKGSRSNRVCLIDELGSLLIGWMAQ</sequence>
<dbReference type="EMBL" id="KN275957">
    <property type="protein sequence ID" value="EEH43773.2"/>
    <property type="molecule type" value="Genomic_DNA"/>
</dbReference>
<dbReference type="VEuPathDB" id="FungiDB:PADG_00062"/>
<evidence type="ECO:0000313" key="3">
    <source>
        <dbReference type="Proteomes" id="UP000001628"/>
    </source>
</evidence>
<proteinExistence type="predicted"/>
<dbReference type="AlphaFoldDB" id="C1FZM2"/>
<keyword evidence="3" id="KW-1185">Reference proteome</keyword>
<protein>
    <submittedName>
        <fullName evidence="2">Uncharacterized protein</fullName>
    </submittedName>
</protein>
<dbReference type="KEGG" id="pbn:PADG_00062"/>
<evidence type="ECO:0000256" key="1">
    <source>
        <dbReference type="SAM" id="MobiDB-lite"/>
    </source>
</evidence>
<organism evidence="2 3">
    <name type="scientific">Paracoccidioides brasiliensis (strain Pb18)</name>
    <dbReference type="NCBI Taxonomy" id="502780"/>
    <lineage>
        <taxon>Eukaryota</taxon>
        <taxon>Fungi</taxon>
        <taxon>Dikarya</taxon>
        <taxon>Ascomycota</taxon>
        <taxon>Pezizomycotina</taxon>
        <taxon>Eurotiomycetes</taxon>
        <taxon>Eurotiomycetidae</taxon>
        <taxon>Onygenales</taxon>
        <taxon>Ajellomycetaceae</taxon>
        <taxon>Paracoccidioides</taxon>
    </lineage>
</organism>
<accession>C1FZM2</accession>
<evidence type="ECO:0000313" key="2">
    <source>
        <dbReference type="EMBL" id="EEH43773.2"/>
    </source>
</evidence>
<name>C1FZM2_PARBD</name>
<feature type="compositionally biased region" description="Low complexity" evidence="1">
    <location>
        <begin position="1"/>
        <end position="11"/>
    </location>
</feature>
<dbReference type="GeneID" id="22579958"/>
<gene>
    <name evidence="2" type="ORF">PADG_00062</name>
</gene>
<dbReference type="Proteomes" id="UP000001628">
    <property type="component" value="Unassembled WGS sequence"/>
</dbReference>
<reference evidence="2 3" key="1">
    <citation type="journal article" date="2011" name="PLoS Genet.">
        <title>Comparative genomic analysis of human fungal pathogens causing paracoccidioidomycosis.</title>
        <authorList>
            <person name="Desjardins C.A."/>
            <person name="Champion M.D."/>
            <person name="Holder J.W."/>
            <person name="Muszewska A."/>
            <person name="Goldberg J."/>
            <person name="Bailao A.M."/>
            <person name="Brigido M.M."/>
            <person name="Ferreira M.E."/>
            <person name="Garcia A.M."/>
            <person name="Grynberg M."/>
            <person name="Gujja S."/>
            <person name="Heiman D.I."/>
            <person name="Henn M.R."/>
            <person name="Kodira C.D."/>
            <person name="Leon-Narvaez H."/>
            <person name="Longo L.V."/>
            <person name="Ma L.J."/>
            <person name="Malavazi I."/>
            <person name="Matsuo A.L."/>
            <person name="Morais F.V."/>
            <person name="Pereira M."/>
            <person name="Rodriguez-Brito S."/>
            <person name="Sakthikumar S."/>
            <person name="Salem-Izacc S.M."/>
            <person name="Sykes S.M."/>
            <person name="Teixeira M.M."/>
            <person name="Vallejo M.C."/>
            <person name="Walter M.E."/>
            <person name="Yandava C."/>
            <person name="Young S."/>
            <person name="Zeng Q."/>
            <person name="Zucker J."/>
            <person name="Felipe M.S."/>
            <person name="Goldman G.H."/>
            <person name="Haas B.J."/>
            <person name="McEwen J.G."/>
            <person name="Nino-Vega G."/>
            <person name="Puccia R."/>
            <person name="San-Blas G."/>
            <person name="Soares C.M."/>
            <person name="Birren B.W."/>
            <person name="Cuomo C.A."/>
        </authorList>
    </citation>
    <scope>NUCLEOTIDE SEQUENCE [LARGE SCALE GENOMIC DNA]</scope>
    <source>
        <strain evidence="2 3">Pb18</strain>
    </source>
</reference>